<name>A0A975T4Q0_9NOST</name>
<protein>
    <submittedName>
        <fullName evidence="1">Conserved uncharacterized protein</fullName>
    </submittedName>
</protein>
<reference evidence="1" key="1">
    <citation type="submission" date="2017-04" db="EMBL/GenBank/DDBJ databases">
        <title>Genome deletions in a multicellular cyanobacterial endosymbiont for morphological adaptation in marine diatoms.</title>
        <authorList>
            <person name="Wang Y."/>
            <person name="Gao H."/>
            <person name="Li R."/>
            <person name="Xu X."/>
        </authorList>
    </citation>
    <scope>NUCLEOTIDE SEQUENCE</scope>
    <source>
        <strain evidence="1">FACHB 800</strain>
    </source>
</reference>
<dbReference type="RefSeq" id="WP_190608176.1">
    <property type="nucleotide sequence ID" value="NZ_CP021056.1"/>
</dbReference>
<proteinExistence type="predicted"/>
<evidence type="ECO:0000313" key="2">
    <source>
        <dbReference type="Proteomes" id="UP000683511"/>
    </source>
</evidence>
<evidence type="ECO:0000313" key="1">
    <source>
        <dbReference type="EMBL" id="QXE21356.1"/>
    </source>
</evidence>
<dbReference type="Gene3D" id="3.40.190.10">
    <property type="entry name" value="Periplasmic binding protein-like II"/>
    <property type="match status" value="1"/>
</dbReference>
<dbReference type="Pfam" id="PF13416">
    <property type="entry name" value="SBP_bac_8"/>
    <property type="match status" value="1"/>
</dbReference>
<dbReference type="InterPro" id="IPR006059">
    <property type="entry name" value="SBP"/>
</dbReference>
<dbReference type="AlphaFoldDB" id="A0A975T4Q0"/>
<dbReference type="Proteomes" id="UP000683511">
    <property type="component" value="Chromosome"/>
</dbReference>
<gene>
    <name evidence="1" type="ORF">B6N60_00030</name>
</gene>
<dbReference type="SUPFAM" id="SSF53850">
    <property type="entry name" value="Periplasmic binding protein-like II"/>
    <property type="match status" value="1"/>
</dbReference>
<accession>A0A975T4Q0</accession>
<sequence>MKKLHKILFYLLLFTLAFLGQFAVSFPNIASTPTTPKTTLKVALFPYIPDSAQDKYQALLTRIESEFEAKNSNVDLVLKPLDPEEEGFYDLDTLKQWLSNSTNENGYHLVEIDTLLLGDLVKANVAKAWNKPENIKDWYPAGLNAVTINGNIYGIPHLLCGHFIFSRNDKVVKTKSLEKILTFLKSITPDTPNLAGDLTGSWNLPALYLDAWADTYGTKQINSALSPKLDPLVMKYFKEFSQNCQVGDANPCLDKYGDTDAGAEAFINNQVDAFFGYSERLNYIFKNGINPEVKLASLPLSEGSNPLLFVDALVLRQDCDYTCQNAANKFAAYLDDPKTQEWILSSKDAGEKGIPRYLIPATYSAFKTNTLSKDTYYQTLEAVVKNAVNYPSSGFPEIRKKLKELILQELKL</sequence>
<dbReference type="EMBL" id="CP021056">
    <property type="protein sequence ID" value="QXE21356.1"/>
    <property type="molecule type" value="Genomic_DNA"/>
</dbReference>
<organism evidence="1 2">
    <name type="scientific">Richelia sinica FACHB-800</name>
    <dbReference type="NCBI Taxonomy" id="1357546"/>
    <lineage>
        <taxon>Bacteria</taxon>
        <taxon>Bacillati</taxon>
        <taxon>Cyanobacteriota</taxon>
        <taxon>Cyanophyceae</taxon>
        <taxon>Nostocales</taxon>
        <taxon>Nostocaceae</taxon>
        <taxon>Richelia</taxon>
    </lineage>
</organism>
<dbReference type="KEGG" id="rsin:B6N60_00030"/>
<keyword evidence="2" id="KW-1185">Reference proteome</keyword>